<reference evidence="1" key="1">
    <citation type="submission" date="2021-01" db="EMBL/GenBank/DDBJ databases">
        <authorList>
            <consortium name="Genoscope - CEA"/>
            <person name="William W."/>
        </authorList>
    </citation>
    <scope>NUCLEOTIDE SEQUENCE</scope>
</reference>
<evidence type="ECO:0000313" key="1">
    <source>
        <dbReference type="EMBL" id="CAF2063549.1"/>
    </source>
</evidence>
<proteinExistence type="predicted"/>
<dbReference type="EMBL" id="HG994370">
    <property type="protein sequence ID" value="CAF2063549.1"/>
    <property type="molecule type" value="Genomic_DNA"/>
</dbReference>
<dbReference type="AlphaFoldDB" id="A0A816QRT2"/>
<accession>A0A816QRT2</accession>
<gene>
    <name evidence="1" type="ORF">DARMORV10_C06P43230.1</name>
</gene>
<sequence>MHFSRRKASSRDLAGVSLPVPEALSLFSRLSLCFCSGLLQPFQYACGFGRCLFCLQWLRQWSLLSIWLCGELSKKTDESMVGLWALVFFCEFYVDGGGLYRFV</sequence>
<organism evidence="1">
    <name type="scientific">Brassica napus</name>
    <name type="common">Rape</name>
    <dbReference type="NCBI Taxonomy" id="3708"/>
    <lineage>
        <taxon>Eukaryota</taxon>
        <taxon>Viridiplantae</taxon>
        <taxon>Streptophyta</taxon>
        <taxon>Embryophyta</taxon>
        <taxon>Tracheophyta</taxon>
        <taxon>Spermatophyta</taxon>
        <taxon>Magnoliopsida</taxon>
        <taxon>eudicotyledons</taxon>
        <taxon>Gunneridae</taxon>
        <taxon>Pentapetalae</taxon>
        <taxon>rosids</taxon>
        <taxon>malvids</taxon>
        <taxon>Brassicales</taxon>
        <taxon>Brassicaceae</taxon>
        <taxon>Brassiceae</taxon>
        <taxon>Brassica</taxon>
    </lineage>
</organism>
<dbReference type="Proteomes" id="UP001295469">
    <property type="component" value="Chromosome C06"/>
</dbReference>
<protein>
    <submittedName>
        <fullName evidence="1">(rape) hypothetical protein</fullName>
    </submittedName>
</protein>
<name>A0A816QRT2_BRANA</name>